<protein>
    <submittedName>
        <fullName evidence="2">Uncharacterized protein</fullName>
    </submittedName>
</protein>
<proteinExistence type="predicted"/>
<accession>A0ABV2HW23</accession>
<gene>
    <name evidence="2" type="ORF">ABID26_004207</name>
</gene>
<name>A0ABV2HW23_9HYPH</name>
<evidence type="ECO:0000313" key="3">
    <source>
        <dbReference type="Proteomes" id="UP001549036"/>
    </source>
</evidence>
<keyword evidence="3" id="KW-1185">Reference proteome</keyword>
<dbReference type="EMBL" id="JBEPLM010000008">
    <property type="protein sequence ID" value="MET3594799.1"/>
    <property type="molecule type" value="Genomic_DNA"/>
</dbReference>
<feature type="region of interest" description="Disordered" evidence="1">
    <location>
        <begin position="57"/>
        <end position="76"/>
    </location>
</feature>
<sequence>MGSDLGPLFVSEVACSQVGDTDNHASLGIEWKVFEIEAAVKVSYGVVERMGEDTEAADISGVSNRGSEREEEKRAAAAPTLIPTIHGKLAEQHYGDRVRAIALRRLWQICPLNLTGTQGNVGGNETACGIADDAGA</sequence>
<reference evidence="2 3" key="1">
    <citation type="submission" date="2024-06" db="EMBL/GenBank/DDBJ databases">
        <title>Genomic Encyclopedia of Type Strains, Phase IV (KMG-IV): sequencing the most valuable type-strain genomes for metagenomic binning, comparative biology and taxonomic classification.</title>
        <authorList>
            <person name="Goeker M."/>
        </authorList>
    </citation>
    <scope>NUCLEOTIDE SEQUENCE [LARGE SCALE GENOMIC DNA]</scope>
    <source>
        <strain evidence="2 3">DSM 29846</strain>
    </source>
</reference>
<organism evidence="2 3">
    <name type="scientific">Mesorhizobium shonense</name>
    <dbReference type="NCBI Taxonomy" id="1209948"/>
    <lineage>
        <taxon>Bacteria</taxon>
        <taxon>Pseudomonadati</taxon>
        <taxon>Pseudomonadota</taxon>
        <taxon>Alphaproteobacteria</taxon>
        <taxon>Hyphomicrobiales</taxon>
        <taxon>Phyllobacteriaceae</taxon>
        <taxon>Mesorhizobium</taxon>
    </lineage>
</organism>
<feature type="compositionally biased region" description="Basic and acidic residues" evidence="1">
    <location>
        <begin position="66"/>
        <end position="75"/>
    </location>
</feature>
<evidence type="ECO:0000256" key="1">
    <source>
        <dbReference type="SAM" id="MobiDB-lite"/>
    </source>
</evidence>
<dbReference type="Proteomes" id="UP001549036">
    <property type="component" value="Unassembled WGS sequence"/>
</dbReference>
<evidence type="ECO:0000313" key="2">
    <source>
        <dbReference type="EMBL" id="MET3594799.1"/>
    </source>
</evidence>
<comment type="caution">
    <text evidence="2">The sequence shown here is derived from an EMBL/GenBank/DDBJ whole genome shotgun (WGS) entry which is preliminary data.</text>
</comment>